<reference evidence="2" key="2">
    <citation type="submission" date="2020-09" db="EMBL/GenBank/DDBJ databases">
        <authorList>
            <person name="Kikuchi T."/>
        </authorList>
    </citation>
    <scope>NUCLEOTIDE SEQUENCE</scope>
    <source>
        <strain evidence="2">Ka4C1</strain>
    </source>
</reference>
<sequence length="279" mass="31723">MSWKETDPVALWKTSSVIPNVPEINVFDKGRPDLSPKNTSLWKTIQEMSALDQKTYLRSLCKNWPFRTERYAIQYAQHPLCILNGITGFYIANRINASVFLNNPRAGFLETIKTTPKVPSVFFCYACSMMTFGFWEILIRTKYIESDKPCTSCLLPTGVMTAVGIGTLLPLVTTPFLCHSILLYTLKNEEKYLVKNVLEAFCVITEYSKHVRTKVPLLIILQTLLASGAIYAHAWANEKIYNSFEVDADLINETVKLGERKGKISQMLENFFSSDRFSS</sequence>
<dbReference type="OrthoDB" id="6234762at2759"/>
<feature type="transmembrane region" description="Helical" evidence="1">
    <location>
        <begin position="121"/>
        <end position="139"/>
    </location>
</feature>
<evidence type="ECO:0000313" key="3">
    <source>
        <dbReference type="Proteomes" id="UP000095284"/>
    </source>
</evidence>
<dbReference type="eggNOG" id="ENOG502SFJK">
    <property type="taxonomic scope" value="Eukaryota"/>
</dbReference>
<dbReference type="Proteomes" id="UP000095284">
    <property type="component" value="Unplaced"/>
</dbReference>
<evidence type="ECO:0000313" key="4">
    <source>
        <dbReference type="Proteomes" id="UP000659654"/>
    </source>
</evidence>
<keyword evidence="1" id="KW-0812">Transmembrane</keyword>
<dbReference type="Pfam" id="PF23408">
    <property type="entry name" value="TMEM126_like"/>
    <property type="match status" value="1"/>
</dbReference>
<name>A0A1I7RT30_BURXY</name>
<feature type="transmembrane region" description="Helical" evidence="1">
    <location>
        <begin position="215"/>
        <end position="236"/>
    </location>
</feature>
<reference evidence="5" key="1">
    <citation type="submission" date="2016-11" db="UniProtKB">
        <authorList>
            <consortium name="WormBaseParasite"/>
        </authorList>
    </citation>
    <scope>IDENTIFICATION</scope>
</reference>
<dbReference type="WBParaSite" id="BXY_0388400.1">
    <property type="protein sequence ID" value="BXY_0388400.1"/>
    <property type="gene ID" value="BXY_0388400"/>
</dbReference>
<dbReference type="EMBL" id="CAJFDI010000005">
    <property type="protein sequence ID" value="CAD5231464.1"/>
    <property type="molecule type" value="Genomic_DNA"/>
</dbReference>
<dbReference type="EMBL" id="CAJFCV020000005">
    <property type="protein sequence ID" value="CAG9122650.1"/>
    <property type="molecule type" value="Genomic_DNA"/>
</dbReference>
<dbReference type="Proteomes" id="UP000582659">
    <property type="component" value="Unassembled WGS sequence"/>
</dbReference>
<keyword evidence="4" id="KW-1185">Reference proteome</keyword>
<dbReference type="InterPro" id="IPR057591">
    <property type="entry name" value="TMEM126-like"/>
</dbReference>
<feature type="transmembrane region" description="Helical" evidence="1">
    <location>
        <begin position="159"/>
        <end position="186"/>
    </location>
</feature>
<dbReference type="Proteomes" id="UP000659654">
    <property type="component" value="Unassembled WGS sequence"/>
</dbReference>
<protein>
    <submittedName>
        <fullName evidence="2">(pine wood nematode) hypothetical protein</fullName>
    </submittedName>
</protein>
<keyword evidence="1" id="KW-0472">Membrane</keyword>
<accession>A0A1I7RT30</accession>
<evidence type="ECO:0000313" key="2">
    <source>
        <dbReference type="EMBL" id="CAD5231464.1"/>
    </source>
</evidence>
<organism evidence="3 5">
    <name type="scientific">Bursaphelenchus xylophilus</name>
    <name type="common">Pinewood nematode worm</name>
    <name type="synonym">Aphelenchoides xylophilus</name>
    <dbReference type="NCBI Taxonomy" id="6326"/>
    <lineage>
        <taxon>Eukaryota</taxon>
        <taxon>Metazoa</taxon>
        <taxon>Ecdysozoa</taxon>
        <taxon>Nematoda</taxon>
        <taxon>Chromadorea</taxon>
        <taxon>Rhabditida</taxon>
        <taxon>Tylenchina</taxon>
        <taxon>Tylenchomorpha</taxon>
        <taxon>Aphelenchoidea</taxon>
        <taxon>Aphelenchoididae</taxon>
        <taxon>Bursaphelenchus</taxon>
    </lineage>
</organism>
<dbReference type="AlphaFoldDB" id="A0A1I7RT30"/>
<evidence type="ECO:0000313" key="5">
    <source>
        <dbReference type="WBParaSite" id="BXY_0388400.1"/>
    </source>
</evidence>
<keyword evidence="1" id="KW-1133">Transmembrane helix</keyword>
<gene>
    <name evidence="2" type="ORF">BXYJ_LOCUS11560</name>
</gene>
<proteinExistence type="predicted"/>
<evidence type="ECO:0000256" key="1">
    <source>
        <dbReference type="SAM" id="Phobius"/>
    </source>
</evidence>